<evidence type="ECO:0000256" key="1">
    <source>
        <dbReference type="ARBA" id="ARBA00022679"/>
    </source>
</evidence>
<evidence type="ECO:0000313" key="4">
    <source>
        <dbReference type="EMBL" id="PDQ36519.1"/>
    </source>
</evidence>
<dbReference type="InterPro" id="IPR016181">
    <property type="entry name" value="Acyl_CoA_acyltransferase"/>
</dbReference>
<dbReference type="AlphaFoldDB" id="A0A2A6FUX0"/>
<dbReference type="CDD" id="cd04301">
    <property type="entry name" value="NAT_SF"/>
    <property type="match status" value="2"/>
</dbReference>
<name>A0A2A6FUX0_9MICO</name>
<dbReference type="Proteomes" id="UP000219994">
    <property type="component" value="Unassembled WGS sequence"/>
</dbReference>
<evidence type="ECO:0000259" key="3">
    <source>
        <dbReference type="PROSITE" id="PS51186"/>
    </source>
</evidence>
<gene>
    <name evidence="4" type="ORF">B5766_00295</name>
</gene>
<organism evidence="4 5">
    <name type="scientific">Candidatus Lumbricidiphila eiseniae</name>
    <dbReference type="NCBI Taxonomy" id="1969409"/>
    <lineage>
        <taxon>Bacteria</taxon>
        <taxon>Bacillati</taxon>
        <taxon>Actinomycetota</taxon>
        <taxon>Actinomycetes</taxon>
        <taxon>Micrococcales</taxon>
        <taxon>Microbacteriaceae</taxon>
        <taxon>Candidatus Lumbricidiphila</taxon>
    </lineage>
</organism>
<sequence length="324" mass="35354">MQQSTPIATIRPFGSGDGPAIAEAWAAAAPADAITYTRFRDMFLLDRNFDKNGLLIAEQNGTIVGTSYAVRRRIAAAGADLEPGSGWIPFFFVVPGARRQGLGTALVRGAMDWLADKGATTVYFSSYTPNYFLPGLDANRYPEAARLLASLGFTTQYESVAMDRSLNDYVFPERIRERVATLRADGWTFGSPTGDDLVDLIDIAGNRFNPDWARGIREGVLGGQSLERIVCVRNPDGVMLGWAMHGTYENVLERFGPFGVLPESRGTGLGEILLHLTLQRMRALGAHSAWFLWTEETSAAGYLYAKTGFTITGTFTILHAPLAV</sequence>
<protein>
    <submittedName>
        <fullName evidence="4">GNAT family N-acetyltransferase</fullName>
    </submittedName>
</protein>
<comment type="caution">
    <text evidence="4">The sequence shown here is derived from an EMBL/GenBank/DDBJ whole genome shotgun (WGS) entry which is preliminary data.</text>
</comment>
<dbReference type="PROSITE" id="PS51186">
    <property type="entry name" value="GNAT"/>
    <property type="match status" value="2"/>
</dbReference>
<keyword evidence="2" id="KW-0012">Acyltransferase</keyword>
<feature type="domain" description="N-acetyltransferase" evidence="3">
    <location>
        <begin position="8"/>
        <end position="176"/>
    </location>
</feature>
<dbReference type="GO" id="GO:0016747">
    <property type="term" value="F:acyltransferase activity, transferring groups other than amino-acyl groups"/>
    <property type="evidence" value="ECO:0007669"/>
    <property type="project" value="InterPro"/>
</dbReference>
<feature type="domain" description="N-acetyltransferase" evidence="3">
    <location>
        <begin position="187"/>
        <end position="324"/>
    </location>
</feature>
<evidence type="ECO:0000313" key="5">
    <source>
        <dbReference type="Proteomes" id="UP000219994"/>
    </source>
</evidence>
<dbReference type="EMBL" id="NAEP01000009">
    <property type="protein sequence ID" value="PDQ36519.1"/>
    <property type="molecule type" value="Genomic_DNA"/>
</dbReference>
<keyword evidence="1 4" id="KW-0808">Transferase</keyword>
<dbReference type="PANTHER" id="PTHR43877">
    <property type="entry name" value="AMINOALKYLPHOSPHONATE N-ACETYLTRANSFERASE-RELATED-RELATED"/>
    <property type="match status" value="1"/>
</dbReference>
<accession>A0A2A6FUX0</accession>
<dbReference type="Gene3D" id="3.40.630.30">
    <property type="match status" value="2"/>
</dbReference>
<dbReference type="SUPFAM" id="SSF55729">
    <property type="entry name" value="Acyl-CoA N-acyltransferases (Nat)"/>
    <property type="match status" value="2"/>
</dbReference>
<reference evidence="5" key="1">
    <citation type="submission" date="2017-03" db="EMBL/GenBank/DDBJ databases">
        <authorList>
            <person name="Lund M.B."/>
        </authorList>
    </citation>
    <scope>NUCLEOTIDE SEQUENCE [LARGE SCALE GENOMIC DNA]</scope>
</reference>
<dbReference type="Pfam" id="PF00583">
    <property type="entry name" value="Acetyltransf_1"/>
    <property type="match status" value="2"/>
</dbReference>
<proteinExistence type="predicted"/>
<evidence type="ECO:0000256" key="2">
    <source>
        <dbReference type="ARBA" id="ARBA00023315"/>
    </source>
</evidence>
<dbReference type="InterPro" id="IPR050832">
    <property type="entry name" value="Bact_Acetyltransf"/>
</dbReference>
<dbReference type="InterPro" id="IPR000182">
    <property type="entry name" value="GNAT_dom"/>
</dbReference>
<dbReference type="PANTHER" id="PTHR43877:SF1">
    <property type="entry name" value="ACETYLTRANSFERASE"/>
    <property type="match status" value="1"/>
</dbReference>